<evidence type="ECO:0000259" key="6">
    <source>
        <dbReference type="Pfam" id="PF01095"/>
    </source>
</evidence>
<comment type="caution">
    <text evidence="7">The sequence shown here is derived from an EMBL/GenBank/DDBJ whole genome shotgun (WGS) entry which is preliminary data.</text>
</comment>
<dbReference type="EC" id="3.1.1.11" evidence="5"/>
<comment type="catalytic activity">
    <reaction evidence="5">
        <text>[(1-&gt;4)-alpha-D-galacturonosyl methyl ester](n) + n H2O = [(1-&gt;4)-alpha-D-galacturonosyl](n) + n methanol + n H(+)</text>
        <dbReference type="Rhea" id="RHEA:22380"/>
        <dbReference type="Rhea" id="RHEA-COMP:14570"/>
        <dbReference type="Rhea" id="RHEA-COMP:14573"/>
        <dbReference type="ChEBI" id="CHEBI:15377"/>
        <dbReference type="ChEBI" id="CHEBI:15378"/>
        <dbReference type="ChEBI" id="CHEBI:17790"/>
        <dbReference type="ChEBI" id="CHEBI:140522"/>
        <dbReference type="ChEBI" id="CHEBI:140523"/>
        <dbReference type="EC" id="3.1.1.11"/>
    </reaction>
</comment>
<dbReference type="Gene3D" id="2.160.20.10">
    <property type="entry name" value="Single-stranded right-handed beta-helix, Pectin lyase-like"/>
    <property type="match status" value="1"/>
</dbReference>
<name>A0A6I2MFR3_9FLAO</name>
<keyword evidence="2 5" id="KW-0378">Hydrolase</keyword>
<dbReference type="NCBIfam" id="TIGR02474">
    <property type="entry name" value="pec_lyase"/>
    <property type="match status" value="1"/>
</dbReference>
<gene>
    <name evidence="7" type="primary">pelA</name>
    <name evidence="7" type="ORF">GJ691_00560</name>
</gene>
<dbReference type="InterPro" id="IPR000070">
    <property type="entry name" value="Pectinesterase_cat"/>
</dbReference>
<dbReference type="OrthoDB" id="9804686at2"/>
<feature type="domain" description="Pectinesterase catalytic" evidence="6">
    <location>
        <begin position="372"/>
        <end position="657"/>
    </location>
</feature>
<dbReference type="UniPathway" id="UPA00545">
    <property type="reaction ID" value="UER00823"/>
</dbReference>
<dbReference type="SUPFAM" id="SSF81853">
    <property type="entry name" value="Family 10 polysaccharide lyase"/>
    <property type="match status" value="1"/>
</dbReference>
<organism evidence="7 8">
    <name type="scientific">Maribacter luteus</name>
    <dbReference type="NCBI Taxonomy" id="2594478"/>
    <lineage>
        <taxon>Bacteria</taxon>
        <taxon>Pseudomonadati</taxon>
        <taxon>Bacteroidota</taxon>
        <taxon>Flavobacteriia</taxon>
        <taxon>Flavobacteriales</taxon>
        <taxon>Flavobacteriaceae</taxon>
        <taxon>Maribacter</taxon>
    </lineage>
</organism>
<dbReference type="InterPro" id="IPR012334">
    <property type="entry name" value="Pectin_lyas_fold"/>
</dbReference>
<dbReference type="Proteomes" id="UP000443153">
    <property type="component" value="Unassembled WGS sequence"/>
</dbReference>
<evidence type="ECO:0000256" key="1">
    <source>
        <dbReference type="ARBA" id="ARBA00008891"/>
    </source>
</evidence>
<comment type="similarity">
    <text evidence="1">Belongs to the pectinesterase family.</text>
</comment>
<dbReference type="PANTHER" id="PTHR31321">
    <property type="entry name" value="ACYL-COA THIOESTER HYDROLASE YBHC-RELATED"/>
    <property type="match status" value="1"/>
</dbReference>
<dbReference type="GO" id="GO:0009279">
    <property type="term" value="C:cell outer membrane"/>
    <property type="evidence" value="ECO:0007669"/>
    <property type="project" value="TreeGrafter"/>
</dbReference>
<dbReference type="InterPro" id="IPR033131">
    <property type="entry name" value="Pectinesterase_Asp_AS"/>
</dbReference>
<dbReference type="InterPro" id="IPR011050">
    <property type="entry name" value="Pectin_lyase_fold/virulence"/>
</dbReference>
<dbReference type="GO" id="GO:0042545">
    <property type="term" value="P:cell wall modification"/>
    <property type="evidence" value="ECO:0007669"/>
    <property type="project" value="UniProtKB-UniRule"/>
</dbReference>
<accession>A0A6I2MFR3</accession>
<dbReference type="AlphaFoldDB" id="A0A6I2MFR3"/>
<evidence type="ECO:0000256" key="2">
    <source>
        <dbReference type="ARBA" id="ARBA00022801"/>
    </source>
</evidence>
<dbReference type="RefSeq" id="WP_154362692.1">
    <property type="nucleotide sequence ID" value="NZ_WKJH01000001.1"/>
</dbReference>
<comment type="pathway">
    <text evidence="5">Glycan metabolism; pectin degradation; 2-dehydro-3-deoxy-D-gluconate from pectin: step 1/5.</text>
</comment>
<reference evidence="7 8" key="1">
    <citation type="submission" date="2019-11" db="EMBL/GenBank/DDBJ databases">
        <title>Maribacter lutea sp. nov., a marine bacterium isolated from intertidal sand.</title>
        <authorList>
            <person name="Liu A."/>
        </authorList>
    </citation>
    <scope>NUCLEOTIDE SEQUENCE [LARGE SCALE GENOMIC DNA]</scope>
    <source>
        <strain evidence="7 8">RZ05</strain>
    </source>
</reference>
<dbReference type="GO" id="GO:0016829">
    <property type="term" value="F:lyase activity"/>
    <property type="evidence" value="ECO:0007669"/>
    <property type="project" value="UniProtKB-KW"/>
</dbReference>
<dbReference type="PANTHER" id="PTHR31321:SF57">
    <property type="entry name" value="PECTINESTERASE 53-RELATED"/>
    <property type="match status" value="1"/>
</dbReference>
<dbReference type="GO" id="GO:0045490">
    <property type="term" value="P:pectin catabolic process"/>
    <property type="evidence" value="ECO:0007669"/>
    <property type="project" value="UniProtKB-UniRule"/>
</dbReference>
<dbReference type="Gene3D" id="1.50.10.20">
    <property type="match status" value="1"/>
</dbReference>
<dbReference type="EMBL" id="WKJH01000001">
    <property type="protein sequence ID" value="MRX62643.1"/>
    <property type="molecule type" value="Genomic_DNA"/>
</dbReference>
<feature type="active site" evidence="4">
    <location>
        <position position="526"/>
    </location>
</feature>
<sequence length="672" mass="76846">MFNFLRCSLFFILTNITYTQTQVLDASWKEITHLKDSSWFATIEAKAVAGNVLLFQRDIGGWPKNIQMHKPFSEGKKRELNELKSIPRGCTIDNGATTQEMIFLSKMYQQTKNGQYRTAFLKGLDYLLDAQYENGGWPQFYPLRKGYYTHITYNDDAMVNVLRILKDIAGSKRFVHLDIPVEKVKKARLAFEKGIDCILKTQYVQNGKLTVWCAQHDENTLLPAKARSYELPSLSGSESAKIVLLLLSVENPSDEVVAAIESAVKWFKETKIEGLREERVYNDNGKLIKKIMVPDAGAKPLWARFMELEDNRPFFCDRDGIKKESIEEIGEERRNGYKWYTDEPLEVLVKYPKWKAKIMGKAKTKGDIDIYNMVVAKDGTGDFTSIQEAINSAKGFPDRRVTIKIKNGIYKEKVEVYEWNTHMSIIGEDKDKTIITYDDYFERLNLGRNSTFHTPTFLVQGNDFYAENLTFQNTAGQKGQAVALAVNADRVLIENCKIKGNQDTLYTTGEGFRQYYKDCYIEGTTDFIFGQATALFQNSVIHSKSDSFITAASTSKNMEFGYVFKGCKLTGTPGLGKVYLGRPWRTYAKTVFINCFMGDHIIPEGWDNWSNEKAMGETFYAEYNCSGPGFQPGKRVGWSYQIKKSEAKKYTVGNILGNQKKEGKPWYLNFRK</sequence>
<evidence type="ECO:0000256" key="4">
    <source>
        <dbReference type="PROSITE-ProRule" id="PRU10040"/>
    </source>
</evidence>
<dbReference type="Pfam" id="PF01095">
    <property type="entry name" value="Pectinesterase"/>
    <property type="match status" value="1"/>
</dbReference>
<evidence type="ECO:0000313" key="7">
    <source>
        <dbReference type="EMBL" id="MRX62643.1"/>
    </source>
</evidence>
<dbReference type="GO" id="GO:0030599">
    <property type="term" value="F:pectinesterase activity"/>
    <property type="evidence" value="ECO:0007669"/>
    <property type="project" value="UniProtKB-UniRule"/>
</dbReference>
<proteinExistence type="inferred from homology"/>
<keyword evidence="7" id="KW-0456">Lyase</keyword>
<dbReference type="InterPro" id="IPR012669">
    <property type="entry name" value="Pectate_lyase"/>
</dbReference>
<keyword evidence="3 5" id="KW-0063">Aspartyl esterase</keyword>
<protein>
    <recommendedName>
        <fullName evidence="5">Pectinesterase</fullName>
        <ecNumber evidence="5">3.1.1.11</ecNumber>
    </recommendedName>
</protein>
<dbReference type="PROSITE" id="PS00503">
    <property type="entry name" value="PECTINESTERASE_2"/>
    <property type="match status" value="1"/>
</dbReference>
<evidence type="ECO:0000256" key="5">
    <source>
        <dbReference type="RuleBase" id="RU000589"/>
    </source>
</evidence>
<dbReference type="SUPFAM" id="SSF51126">
    <property type="entry name" value="Pectin lyase-like"/>
    <property type="match status" value="1"/>
</dbReference>
<evidence type="ECO:0000256" key="3">
    <source>
        <dbReference type="ARBA" id="ARBA00023085"/>
    </source>
</evidence>
<evidence type="ECO:0000313" key="8">
    <source>
        <dbReference type="Proteomes" id="UP000443153"/>
    </source>
</evidence>
<keyword evidence="8" id="KW-1185">Reference proteome</keyword>
<dbReference type="Pfam" id="PF09492">
    <property type="entry name" value="Pec_lyase"/>
    <property type="match status" value="1"/>
</dbReference>